<dbReference type="Pfam" id="PF00326">
    <property type="entry name" value="Peptidase_S9"/>
    <property type="match status" value="1"/>
</dbReference>
<accession>A0A4V2EVF1</accession>
<feature type="region of interest" description="Disordered" evidence="2">
    <location>
        <begin position="60"/>
        <end position="82"/>
    </location>
</feature>
<keyword evidence="4" id="KW-0645">Protease</keyword>
<reference evidence="4 5" key="1">
    <citation type="submission" date="2019-02" db="EMBL/GenBank/DDBJ databases">
        <title>Genomic Encyclopedia of Type Strains, Phase IV (KMG-IV): sequencing the most valuable type-strain genomes for metagenomic binning, comparative biology and taxonomic classification.</title>
        <authorList>
            <person name="Goeker M."/>
        </authorList>
    </citation>
    <scope>NUCLEOTIDE SEQUENCE [LARGE SCALE GENOMIC DNA]</scope>
    <source>
        <strain evidence="4 5">DSM 10617</strain>
    </source>
</reference>
<dbReference type="Proteomes" id="UP000293433">
    <property type="component" value="Unassembled WGS sequence"/>
</dbReference>
<dbReference type="AlphaFoldDB" id="A0A4V2EVF1"/>
<dbReference type="GO" id="GO:0004177">
    <property type="term" value="F:aminopeptidase activity"/>
    <property type="evidence" value="ECO:0007669"/>
    <property type="project" value="UniProtKB-KW"/>
</dbReference>
<evidence type="ECO:0000259" key="3">
    <source>
        <dbReference type="Pfam" id="PF00326"/>
    </source>
</evidence>
<dbReference type="PANTHER" id="PTHR42776:SF4">
    <property type="entry name" value="ACYLAMINO-ACID-RELEASING ENZYME"/>
    <property type="match status" value="1"/>
</dbReference>
<dbReference type="SUPFAM" id="SSF53474">
    <property type="entry name" value="alpha/beta-Hydrolases"/>
    <property type="match status" value="1"/>
</dbReference>
<dbReference type="EMBL" id="SGWV01000011">
    <property type="protein sequence ID" value="RZS52270.1"/>
    <property type="molecule type" value="Genomic_DNA"/>
</dbReference>
<dbReference type="PANTHER" id="PTHR42776">
    <property type="entry name" value="SERINE PEPTIDASE S9 FAMILY MEMBER"/>
    <property type="match status" value="1"/>
</dbReference>
<name>A0A4V2EVF1_9BURK</name>
<comment type="caution">
    <text evidence="4">The sequence shown here is derived from an EMBL/GenBank/DDBJ whole genome shotgun (WGS) entry which is preliminary data.</text>
</comment>
<keyword evidence="1" id="KW-0378">Hydrolase</keyword>
<dbReference type="OrthoDB" id="262125at2"/>
<dbReference type="GO" id="GO:0006508">
    <property type="term" value="P:proteolysis"/>
    <property type="evidence" value="ECO:0007669"/>
    <property type="project" value="InterPro"/>
</dbReference>
<dbReference type="Gene3D" id="2.120.10.30">
    <property type="entry name" value="TolB, C-terminal domain"/>
    <property type="match status" value="2"/>
</dbReference>
<evidence type="ECO:0000256" key="2">
    <source>
        <dbReference type="SAM" id="MobiDB-lite"/>
    </source>
</evidence>
<dbReference type="InterPro" id="IPR011042">
    <property type="entry name" value="6-blade_b-propeller_TolB-like"/>
</dbReference>
<protein>
    <submittedName>
        <fullName evidence="4">Dipeptidyl aminopeptidase/acylaminoacyl peptidase</fullName>
    </submittedName>
</protein>
<proteinExistence type="predicted"/>
<dbReference type="Gene3D" id="3.40.50.1820">
    <property type="entry name" value="alpha/beta hydrolase"/>
    <property type="match status" value="1"/>
</dbReference>
<evidence type="ECO:0000313" key="5">
    <source>
        <dbReference type="Proteomes" id="UP000293433"/>
    </source>
</evidence>
<evidence type="ECO:0000256" key="1">
    <source>
        <dbReference type="ARBA" id="ARBA00022801"/>
    </source>
</evidence>
<dbReference type="InterPro" id="IPR001375">
    <property type="entry name" value="Peptidase_S9_cat"/>
</dbReference>
<keyword evidence="5" id="KW-1185">Reference proteome</keyword>
<dbReference type="GO" id="GO:0004252">
    <property type="term" value="F:serine-type endopeptidase activity"/>
    <property type="evidence" value="ECO:0007669"/>
    <property type="project" value="TreeGrafter"/>
</dbReference>
<feature type="domain" description="Peptidase S9 prolyl oligopeptidase catalytic" evidence="3">
    <location>
        <begin position="465"/>
        <end position="671"/>
    </location>
</feature>
<dbReference type="SUPFAM" id="SSF82171">
    <property type="entry name" value="DPP6 N-terminal domain-like"/>
    <property type="match status" value="1"/>
</dbReference>
<dbReference type="InterPro" id="IPR029058">
    <property type="entry name" value="AB_hydrolase_fold"/>
</dbReference>
<gene>
    <name evidence="4" type="ORF">EV685_3462</name>
</gene>
<sequence length="675" mass="75491">MARNAPYTVDTLWQLQRLGTPSLSPDGRCAVAAVARPDMAHDHLASSLWLFPIASRNDPSGATTAQPRALTQCGDGDSRPAWSPRGDLIAFIARREQQGLRDDEPQLYLIAPDGGEARRAVQVPTGVVALRWFPDGRRIALVSWVWPDLAGSKAQAQRMQARREQGPSALVTEESLYRWWDRNLPMGRVPHLLVLDLASGRLRDLFEGTARELPRFDLNENAFDISPDGRHIVYVHDPAPHKHHGHPLALARVDVASGAVQEIAQNPDWHLDAPRHSPDGQRIAFLASHRGLKHTMPAQLAVWQAHDSRWQVESGQWDHAVNAPLQWDEDGLSVLLTAQDRGEQPLWRFDLADRRAERLVASGWVAGWDKKAGTLAVALEGASQPPQLWAQLPGQPLRRIERLNDELLRRHRLARSEVVSVTGALGDPVSVRLFYPPDFDPTRARPWPVLHLLHGGPHSVYGDNWHWRWNAHVFAAAGHVVACVNYHGSSGWGYAFLDSITHRWGQLEVDDIEAASDWLLAQPWADRRRLHAAGGSYGGCLAAWLNGRAEPGRYAALVCHAGCWDWQAMYADDAYDTHARELGADYWDNAELIARQSPSSLAGQMQVPTLVSHGARDARVPDAQGLAHYNTLKARGVPARLLWFPTEHHWIDGPRNSRLWYREVLDWLARHPSSD</sequence>
<keyword evidence="4" id="KW-0031">Aminopeptidase</keyword>
<dbReference type="RefSeq" id="WP_130483260.1">
    <property type="nucleotide sequence ID" value="NZ_SGWV01000011.1"/>
</dbReference>
<evidence type="ECO:0000313" key="4">
    <source>
        <dbReference type="EMBL" id="RZS52270.1"/>
    </source>
</evidence>
<organism evidence="4 5">
    <name type="scientific">Sphaerotilus mobilis</name>
    <dbReference type="NCBI Taxonomy" id="47994"/>
    <lineage>
        <taxon>Bacteria</taxon>
        <taxon>Pseudomonadati</taxon>
        <taxon>Pseudomonadota</taxon>
        <taxon>Betaproteobacteria</taxon>
        <taxon>Burkholderiales</taxon>
        <taxon>Sphaerotilaceae</taxon>
        <taxon>Sphaerotilus</taxon>
    </lineage>
</organism>